<keyword evidence="6" id="KW-1185">Reference proteome</keyword>
<dbReference type="EMBL" id="CGBR01000006">
    <property type="protein sequence ID" value="CFQ58165.1"/>
    <property type="molecule type" value="Genomic_DNA"/>
</dbReference>
<dbReference type="AlphaFoldDB" id="A0A0E1NPE5"/>
<dbReference type="EMBL" id="CPZF01000007">
    <property type="protein sequence ID" value="CNF92724.1"/>
    <property type="molecule type" value="Genomic_DNA"/>
</dbReference>
<dbReference type="KEGG" id="yet:CH48_3180"/>
<organism evidence="1 7">
    <name type="scientific">Yersinia enterocolitica</name>
    <dbReference type="NCBI Taxonomy" id="630"/>
    <lineage>
        <taxon>Bacteria</taxon>
        <taxon>Pseudomonadati</taxon>
        <taxon>Pseudomonadota</taxon>
        <taxon>Gammaproteobacteria</taxon>
        <taxon>Enterobacterales</taxon>
        <taxon>Yersiniaceae</taxon>
        <taxon>Yersinia</taxon>
    </lineage>
</organism>
<dbReference type="Proteomes" id="UP001182355">
    <property type="component" value="Unassembled WGS sequence"/>
</dbReference>
<dbReference type="EMBL" id="ABNAVX010000010">
    <property type="protein sequence ID" value="ELI8102440.1"/>
    <property type="molecule type" value="Genomic_DNA"/>
</dbReference>
<evidence type="ECO:0000313" key="2">
    <source>
        <dbReference type="EMBL" id="CND36132.1"/>
    </source>
</evidence>
<proteinExistence type="predicted"/>
<evidence type="ECO:0000313" key="6">
    <source>
        <dbReference type="Proteomes" id="UP000041601"/>
    </source>
</evidence>
<reference evidence="5 6" key="1">
    <citation type="submission" date="2015-03" db="EMBL/GenBank/DDBJ databases">
        <authorList>
            <consortium name="Pathogen Informatics"/>
            <person name="Murphy D."/>
        </authorList>
    </citation>
    <scope>NUCLEOTIDE SEQUENCE [LARGE SCALE GENOMIC DNA]</scope>
    <source>
        <strain evidence="2 6">IP05342</strain>
        <strain evidence="3 5">IP27818</strain>
    </source>
</reference>
<gene>
    <name evidence="3" type="ORF">ERS137939_02766</name>
    <name evidence="1" type="ORF">ERS137941_01257</name>
    <name evidence="2" type="ORF">ERS137959_00971</name>
    <name evidence="4" type="ORF">RSF11_002140</name>
</gene>
<sequence>MNANSSTYSIFEGTFLTTAPVLDQSVNILMFRDPDNHEYTIIINRALLDEEQTPEDFCEKEMEALRNKLPGFQIEGKLLKHELGPAKLPVVQVANNFLQDGEITRQVQSIVLLPHHAISNPANRVVLIFTLTTAGGEFTEHQRKHYVQIINSFNPKVVSAR</sequence>
<dbReference type="EMBL" id="CPXJ01000009">
    <property type="protein sequence ID" value="CND36132.1"/>
    <property type="molecule type" value="Genomic_DNA"/>
</dbReference>
<dbReference type="Gene3D" id="3.40.1000.10">
    <property type="entry name" value="Mog1/PsbP, alpha/beta/alpha sandwich"/>
    <property type="match status" value="1"/>
</dbReference>
<dbReference type="Pfam" id="PF08786">
    <property type="entry name" value="DcrB"/>
    <property type="match status" value="1"/>
</dbReference>
<reference evidence="4" key="3">
    <citation type="submission" date="2023-02" db="EMBL/GenBank/DDBJ databases">
        <authorList>
            <person name="Ashton P.M."/>
            <person name="Dallman T."/>
            <person name="Nair S."/>
            <person name="De Pinna E."/>
            <person name="Peters T."/>
            <person name="Grant K."/>
        </authorList>
    </citation>
    <scope>NUCLEOTIDE SEQUENCE</scope>
    <source>
        <strain evidence="4">01103883</strain>
    </source>
</reference>
<reference evidence="1 7" key="2">
    <citation type="submission" date="2015-03" db="EMBL/GenBank/DDBJ databases">
        <authorList>
            <person name="Murphy D."/>
        </authorList>
    </citation>
    <scope>NUCLEOTIDE SEQUENCE [LARGE SCALE GENOMIC DNA]</scope>
    <source>
        <strain evidence="1 7">IP26249</strain>
    </source>
</reference>
<accession>A0A0E1NPE5</accession>
<dbReference type="KEGG" id="yef:FORC2_2680"/>
<name>A0A0E1NPE5_YEREN</name>
<evidence type="ECO:0000313" key="3">
    <source>
        <dbReference type="EMBL" id="CNF92724.1"/>
    </source>
</evidence>
<evidence type="ECO:0000313" key="1">
    <source>
        <dbReference type="EMBL" id="CFQ58165.1"/>
    </source>
</evidence>
<evidence type="ECO:0000313" key="7">
    <source>
        <dbReference type="Proteomes" id="UP000048841"/>
    </source>
</evidence>
<dbReference type="KEGG" id="yew:CH47_2052"/>
<dbReference type="InterPro" id="IPR014894">
    <property type="entry name" value="DcrB/EagT6"/>
</dbReference>
<protein>
    <submittedName>
        <fullName evidence="4">DcrB-related protein</fullName>
    </submittedName>
    <submittedName>
        <fullName evidence="1">Uncharacterized conserved protein</fullName>
    </submittedName>
</protein>
<dbReference type="OMA" id="PEAFCES"/>
<dbReference type="InterPro" id="IPR016123">
    <property type="entry name" value="Mog1/PsbP_a/b/a-sand"/>
</dbReference>
<dbReference type="PATRIC" id="fig|630.128.peg.1525"/>
<dbReference type="RefSeq" id="WP_005168514.1">
    <property type="nucleotide sequence ID" value="NZ_CAADJK010000001.1"/>
</dbReference>
<evidence type="ECO:0000313" key="5">
    <source>
        <dbReference type="Proteomes" id="UP000041356"/>
    </source>
</evidence>
<evidence type="ECO:0000313" key="4">
    <source>
        <dbReference type="EMBL" id="ELI8102440.1"/>
    </source>
</evidence>
<dbReference type="Proteomes" id="UP000048841">
    <property type="component" value="Unassembled WGS sequence"/>
</dbReference>
<dbReference type="Proteomes" id="UP000041356">
    <property type="component" value="Unassembled WGS sequence"/>
</dbReference>
<dbReference type="SUPFAM" id="SSF55724">
    <property type="entry name" value="Mog1p/PsbP-like"/>
    <property type="match status" value="1"/>
</dbReference>
<dbReference type="Proteomes" id="UP000041601">
    <property type="component" value="Unassembled WGS sequence"/>
</dbReference>